<dbReference type="InterPro" id="IPR014014">
    <property type="entry name" value="RNA_helicase_DEAD_Q_motif"/>
</dbReference>
<evidence type="ECO:0000313" key="16">
    <source>
        <dbReference type="Proteomes" id="UP000006512"/>
    </source>
</evidence>
<dbReference type="CDD" id="cd18787">
    <property type="entry name" value="SF2_C_DEAD"/>
    <property type="match status" value="1"/>
</dbReference>
<feature type="short sequence motif" description="Q motif" evidence="10">
    <location>
        <begin position="2"/>
        <end position="30"/>
    </location>
</feature>
<evidence type="ECO:0000256" key="4">
    <source>
        <dbReference type="ARBA" id="ARBA00022801"/>
    </source>
</evidence>
<dbReference type="HOGENOM" id="CLU_003041_28_3_5"/>
<dbReference type="PROSITE" id="PS51192">
    <property type="entry name" value="HELICASE_ATP_BIND_1"/>
    <property type="match status" value="1"/>
</dbReference>
<dbReference type="PANTHER" id="PTHR47959">
    <property type="entry name" value="ATP-DEPENDENT RNA HELICASE RHLE-RELATED"/>
    <property type="match status" value="1"/>
</dbReference>
<dbReference type="InterPro" id="IPR050079">
    <property type="entry name" value="DEAD_box_RNA_helicase"/>
</dbReference>
<evidence type="ECO:0000256" key="10">
    <source>
        <dbReference type="PROSITE-ProRule" id="PRU00552"/>
    </source>
</evidence>
<dbReference type="SMART" id="SM00487">
    <property type="entry name" value="DEXDc"/>
    <property type="match status" value="1"/>
</dbReference>
<dbReference type="GO" id="GO:0016787">
    <property type="term" value="F:hydrolase activity"/>
    <property type="evidence" value="ECO:0007669"/>
    <property type="project" value="UniProtKB-KW"/>
</dbReference>
<dbReference type="InterPro" id="IPR044742">
    <property type="entry name" value="DEAD/DEAH_RhlB"/>
</dbReference>
<keyword evidence="16" id="KW-1185">Reference proteome</keyword>
<comment type="catalytic activity">
    <reaction evidence="8">
        <text>ATP + H2O = ADP + phosphate + H(+)</text>
        <dbReference type="Rhea" id="RHEA:13065"/>
        <dbReference type="ChEBI" id="CHEBI:15377"/>
        <dbReference type="ChEBI" id="CHEBI:15378"/>
        <dbReference type="ChEBI" id="CHEBI:30616"/>
        <dbReference type="ChEBI" id="CHEBI:43474"/>
        <dbReference type="ChEBI" id="CHEBI:456216"/>
        <dbReference type="EC" id="3.6.4.13"/>
    </reaction>
</comment>
<evidence type="ECO:0000313" key="15">
    <source>
        <dbReference type="EMBL" id="EGF92364.1"/>
    </source>
</evidence>
<dbReference type="GO" id="GO:0003724">
    <property type="term" value="F:RNA helicase activity"/>
    <property type="evidence" value="ECO:0007669"/>
    <property type="project" value="UniProtKB-EC"/>
</dbReference>
<evidence type="ECO:0000256" key="3">
    <source>
        <dbReference type="ARBA" id="ARBA00022741"/>
    </source>
</evidence>
<evidence type="ECO:0000256" key="7">
    <source>
        <dbReference type="ARBA" id="ARBA00038437"/>
    </source>
</evidence>
<dbReference type="STRING" id="715226.ABI_08000"/>
<dbReference type="InterPro" id="IPR014001">
    <property type="entry name" value="Helicase_ATP-bd"/>
</dbReference>
<evidence type="ECO:0000256" key="2">
    <source>
        <dbReference type="ARBA" id="ARBA00022490"/>
    </source>
</evidence>
<keyword evidence="4" id="KW-0378">Hydrolase</keyword>
<accession>F4QLU5</accession>
<feature type="domain" description="DEAD-box RNA helicase Q" evidence="14">
    <location>
        <begin position="2"/>
        <end position="30"/>
    </location>
</feature>
<dbReference type="PROSITE" id="PS51194">
    <property type="entry name" value="HELICASE_CTER"/>
    <property type="match status" value="1"/>
</dbReference>
<dbReference type="eggNOG" id="COG0513">
    <property type="taxonomic scope" value="Bacteria"/>
</dbReference>
<dbReference type="InterPro" id="IPR001650">
    <property type="entry name" value="Helicase_C-like"/>
</dbReference>
<dbReference type="CDD" id="cd00268">
    <property type="entry name" value="DEADc"/>
    <property type="match status" value="1"/>
</dbReference>
<feature type="compositionally biased region" description="Basic and acidic residues" evidence="11">
    <location>
        <begin position="507"/>
        <end position="560"/>
    </location>
</feature>
<dbReference type="InterPro" id="IPR011545">
    <property type="entry name" value="DEAD/DEAH_box_helicase_dom"/>
</dbReference>
<comment type="similarity">
    <text evidence="7">Belongs to the DEAD box helicase family.</text>
</comment>
<dbReference type="GO" id="GO:0042255">
    <property type="term" value="P:ribosome assembly"/>
    <property type="evidence" value="ECO:0007669"/>
    <property type="project" value="UniProtKB-ARBA"/>
</dbReference>
<dbReference type="Gene3D" id="3.40.50.300">
    <property type="entry name" value="P-loop containing nucleotide triphosphate hydrolases"/>
    <property type="match status" value="2"/>
</dbReference>
<dbReference type="OrthoDB" id="9805696at2"/>
<dbReference type="SUPFAM" id="SSF52540">
    <property type="entry name" value="P-loop containing nucleoside triphosphate hydrolases"/>
    <property type="match status" value="2"/>
</dbReference>
<name>F4QLU5_9CAUL</name>
<keyword evidence="2" id="KW-0963">Cytoplasm</keyword>
<feature type="region of interest" description="Disordered" evidence="11">
    <location>
        <begin position="387"/>
        <end position="606"/>
    </location>
</feature>
<dbReference type="AlphaFoldDB" id="F4QLU5"/>
<dbReference type="GO" id="GO:0005524">
    <property type="term" value="F:ATP binding"/>
    <property type="evidence" value="ECO:0007669"/>
    <property type="project" value="UniProtKB-KW"/>
</dbReference>
<evidence type="ECO:0000256" key="9">
    <source>
        <dbReference type="ARBA" id="ARBA00074363"/>
    </source>
</evidence>
<organism evidence="15 16">
    <name type="scientific">Asticcacaulis biprosthecium C19</name>
    <dbReference type="NCBI Taxonomy" id="715226"/>
    <lineage>
        <taxon>Bacteria</taxon>
        <taxon>Pseudomonadati</taxon>
        <taxon>Pseudomonadota</taxon>
        <taxon>Alphaproteobacteria</taxon>
        <taxon>Caulobacterales</taxon>
        <taxon>Caulobacteraceae</taxon>
        <taxon>Asticcacaulis</taxon>
    </lineage>
</organism>
<proteinExistence type="inferred from homology"/>
<feature type="compositionally biased region" description="Gly residues" evidence="11">
    <location>
        <begin position="569"/>
        <end position="579"/>
    </location>
</feature>
<dbReference type="FunFam" id="3.40.50.300:FF:000108">
    <property type="entry name" value="ATP-dependent RNA helicase RhlE"/>
    <property type="match status" value="1"/>
</dbReference>
<keyword evidence="6" id="KW-0067">ATP-binding</keyword>
<dbReference type="GO" id="GO:0009266">
    <property type="term" value="P:response to temperature stimulus"/>
    <property type="evidence" value="ECO:0007669"/>
    <property type="project" value="UniProtKB-ARBA"/>
</dbReference>
<dbReference type="GO" id="GO:0005829">
    <property type="term" value="C:cytosol"/>
    <property type="evidence" value="ECO:0007669"/>
    <property type="project" value="TreeGrafter"/>
</dbReference>
<dbReference type="Pfam" id="PF00271">
    <property type="entry name" value="Helicase_C"/>
    <property type="match status" value="1"/>
</dbReference>
<sequence length="606" mass="66948">MTKFSDLGLSPTLLMTLEREGYEKPTPVQAQAIPYLLKGHDLLGIAQTGTGKTAAFALPILQHLLSNRKMPSPKMVRALILSPTRELASQIAESFKTYSKGMGLQIATIYGGVKYGPQYKALLGGLDVLVCTPGRLIDHIEQKTVDLSQVECFVLDEADQMLDLGFVKPIRQVASRLPKKRQNLFFSATMPKEIGVLASELLTDPKRVEITPEATTAERVSQQVLFIEAQRKRALLSEMYADAVLERTLVFTRTKRSADRVAAYLQAGGVEAAAIHGDKNQSQRERALQAFRAGKVRALVATDIAARGIDVDNVSHVINYELPNVAEAYVHRIGRTARAGKSGVSITLCADDERRLLKDIERVTRQRIPSFDRRKDQALKLLDEAILASGQTEKPSTPDRLPEHRKKGDPKPGQSSRRDDGPRHSDPDAEFVHKRSRNRTGSGARGGRPFADKKPFTPRDGDAKPFVRAEPRADRYDPMATERGPIAATSNGPAKPEGKFLGKKPFKKDWSKDAPRGDRREHAPREHAPREHASREHASREHASRDHAPRTEGRTDDRRGPKPANRGPKTGGFKAGGFKGNANPAHYSEAPKARTEGAQFKRRSKG</sequence>
<dbReference type="Pfam" id="PF00270">
    <property type="entry name" value="DEAD"/>
    <property type="match status" value="1"/>
</dbReference>
<feature type="domain" description="Helicase C-terminal" evidence="13">
    <location>
        <begin position="235"/>
        <end position="382"/>
    </location>
</feature>
<evidence type="ECO:0000256" key="1">
    <source>
        <dbReference type="ARBA" id="ARBA00012552"/>
    </source>
</evidence>
<evidence type="ECO:0000256" key="6">
    <source>
        <dbReference type="ARBA" id="ARBA00022840"/>
    </source>
</evidence>
<dbReference type="EC" id="3.6.4.13" evidence="1"/>
<dbReference type="EMBL" id="GL883077">
    <property type="protein sequence ID" value="EGF92364.1"/>
    <property type="molecule type" value="Genomic_DNA"/>
</dbReference>
<feature type="compositionally biased region" description="Basic and acidic residues" evidence="11">
    <location>
        <begin position="450"/>
        <end position="477"/>
    </location>
</feature>
<dbReference type="RefSeq" id="WP_006271539.1">
    <property type="nucleotide sequence ID" value="NZ_GL883077.1"/>
</dbReference>
<keyword evidence="3" id="KW-0547">Nucleotide-binding</keyword>
<gene>
    <name evidence="15" type="ORF">ABI_08000</name>
</gene>
<evidence type="ECO:0000256" key="11">
    <source>
        <dbReference type="SAM" id="MobiDB-lite"/>
    </source>
</evidence>
<dbReference type="SMART" id="SM00490">
    <property type="entry name" value="HELICc"/>
    <property type="match status" value="1"/>
</dbReference>
<evidence type="ECO:0000259" key="12">
    <source>
        <dbReference type="PROSITE" id="PS51192"/>
    </source>
</evidence>
<evidence type="ECO:0000256" key="8">
    <source>
        <dbReference type="ARBA" id="ARBA00047984"/>
    </source>
</evidence>
<protein>
    <recommendedName>
        <fullName evidence="9">DEAD-box ATP-dependent RNA helicase RhpA</fullName>
        <ecNumber evidence="1">3.6.4.13</ecNumber>
    </recommendedName>
</protein>
<reference evidence="16" key="1">
    <citation type="submission" date="2011-03" db="EMBL/GenBank/DDBJ databases">
        <title>Draft genome sequence of Brevundimonas diminuta.</title>
        <authorList>
            <person name="Brown P.J.B."/>
            <person name="Buechlein A."/>
            <person name="Hemmerich C."/>
            <person name="Brun Y.V."/>
        </authorList>
    </citation>
    <scope>NUCLEOTIDE SEQUENCE [LARGE SCALE GENOMIC DNA]</scope>
    <source>
        <strain evidence="16">C19</strain>
    </source>
</reference>
<evidence type="ECO:0000259" key="14">
    <source>
        <dbReference type="PROSITE" id="PS51195"/>
    </source>
</evidence>
<dbReference type="GO" id="GO:0003676">
    <property type="term" value="F:nucleic acid binding"/>
    <property type="evidence" value="ECO:0007669"/>
    <property type="project" value="InterPro"/>
</dbReference>
<dbReference type="PANTHER" id="PTHR47959:SF13">
    <property type="entry name" value="ATP-DEPENDENT RNA HELICASE RHLE"/>
    <property type="match status" value="1"/>
</dbReference>
<feature type="domain" description="Helicase ATP-binding" evidence="12">
    <location>
        <begin position="33"/>
        <end position="208"/>
    </location>
</feature>
<dbReference type="InterPro" id="IPR027417">
    <property type="entry name" value="P-loop_NTPase"/>
</dbReference>
<keyword evidence="5 15" id="KW-0347">Helicase</keyword>
<dbReference type="Proteomes" id="UP000006512">
    <property type="component" value="Unassembled WGS sequence"/>
</dbReference>
<evidence type="ECO:0000259" key="13">
    <source>
        <dbReference type="PROSITE" id="PS51194"/>
    </source>
</evidence>
<feature type="compositionally biased region" description="Basic and acidic residues" evidence="11">
    <location>
        <begin position="416"/>
        <end position="433"/>
    </location>
</feature>
<evidence type="ECO:0000256" key="5">
    <source>
        <dbReference type="ARBA" id="ARBA00022806"/>
    </source>
</evidence>
<dbReference type="PROSITE" id="PS51195">
    <property type="entry name" value="Q_MOTIF"/>
    <property type="match status" value="1"/>
</dbReference>